<feature type="transmembrane region" description="Helical" evidence="2">
    <location>
        <begin position="225"/>
        <end position="242"/>
    </location>
</feature>
<dbReference type="AlphaFoldDB" id="A0A014NER3"/>
<keyword evidence="2" id="KW-1133">Transmembrane helix</keyword>
<dbReference type="Proteomes" id="UP000030151">
    <property type="component" value="Unassembled WGS sequence"/>
</dbReference>
<proteinExistence type="predicted"/>
<gene>
    <name evidence="3" type="ORF">X797_006534</name>
</gene>
<feature type="transmembrane region" description="Helical" evidence="2">
    <location>
        <begin position="58"/>
        <end position="86"/>
    </location>
</feature>
<feature type="transmembrane region" description="Helical" evidence="2">
    <location>
        <begin position="384"/>
        <end position="409"/>
    </location>
</feature>
<dbReference type="HOGENOM" id="CLU_060140_1_0_1"/>
<keyword evidence="2" id="KW-0812">Transmembrane</keyword>
<feature type="transmembrane region" description="Helical" evidence="2">
    <location>
        <begin position="107"/>
        <end position="130"/>
    </location>
</feature>
<keyword evidence="2" id="KW-0472">Membrane</keyword>
<name>A0A014NER3_9HYPO</name>
<dbReference type="EMBL" id="JELW01000013">
    <property type="protein sequence ID" value="EXV00472.1"/>
    <property type="molecule type" value="Genomic_DNA"/>
</dbReference>
<feature type="transmembrane region" description="Helical" evidence="2">
    <location>
        <begin position="150"/>
        <end position="171"/>
    </location>
</feature>
<feature type="region of interest" description="Disordered" evidence="1">
    <location>
        <begin position="182"/>
        <end position="211"/>
    </location>
</feature>
<sequence length="411" mass="45711">MSGNSSTLNCSALAEMGGFEEYMKLIHNITDFNIQKLGICQREICSALFGVGNPDVSGIGVCLVTVAYVIETGLGFILSLCCYLLRRHITKSPWKRLKEKATRPTEKGLDTFFMSAIYFTASILIASNYSLAKRDFDISAEGFGVLESDLVSSVTVVSVLPLLYLITIGLADVNGEASSKDAAATGRDANETMAAGPGHPVQARSAVGRREARKKEYNEQLQKRYRLILLGLNLALFFYPFISQCTHNWAPTDIGQGNGPGGTTIVEQPEWDALIETCFTSHNTSNPLSNVESTVISVFQLTGSITYIIVTVWKFLFLLLAYLKIHTRKKLEFFTSFSYIRWLFKALVFLGPLLLSIPLLWSIFRLRDLQRGLAEATQNTYPDNFWSFGQVMAIVIFIPVITDMFCCMLEV</sequence>
<reference evidence="3 4" key="1">
    <citation type="submission" date="2014-02" db="EMBL/GenBank/DDBJ databases">
        <title>The genome sequence of the entomopathogenic fungus Metarhizium robertsii ARSEF 2575.</title>
        <authorList>
            <person name="Giuliano Garisto Donzelli B."/>
            <person name="Roe B.A."/>
            <person name="Macmil S.L."/>
            <person name="Krasnoff S.B."/>
            <person name="Gibson D.M."/>
        </authorList>
    </citation>
    <scope>NUCLEOTIDE SEQUENCE [LARGE SCALE GENOMIC DNA]</scope>
    <source>
        <strain evidence="3 4">ARSEF 2575</strain>
    </source>
</reference>
<protein>
    <submittedName>
        <fullName evidence="3">Uncharacterized protein</fullName>
    </submittedName>
</protein>
<accession>A0A014NER3</accession>
<feature type="transmembrane region" description="Helical" evidence="2">
    <location>
        <begin position="305"/>
        <end position="323"/>
    </location>
</feature>
<evidence type="ECO:0000313" key="4">
    <source>
        <dbReference type="Proteomes" id="UP000030151"/>
    </source>
</evidence>
<comment type="caution">
    <text evidence="3">The sequence shown here is derived from an EMBL/GenBank/DDBJ whole genome shotgun (WGS) entry which is preliminary data.</text>
</comment>
<evidence type="ECO:0000256" key="2">
    <source>
        <dbReference type="SAM" id="Phobius"/>
    </source>
</evidence>
<organism evidence="3 4">
    <name type="scientific">Metarhizium robertsii</name>
    <dbReference type="NCBI Taxonomy" id="568076"/>
    <lineage>
        <taxon>Eukaryota</taxon>
        <taxon>Fungi</taxon>
        <taxon>Dikarya</taxon>
        <taxon>Ascomycota</taxon>
        <taxon>Pezizomycotina</taxon>
        <taxon>Sordariomycetes</taxon>
        <taxon>Hypocreomycetidae</taxon>
        <taxon>Hypocreales</taxon>
        <taxon>Clavicipitaceae</taxon>
        <taxon>Metarhizium</taxon>
    </lineage>
</organism>
<evidence type="ECO:0000256" key="1">
    <source>
        <dbReference type="SAM" id="MobiDB-lite"/>
    </source>
</evidence>
<evidence type="ECO:0000313" key="3">
    <source>
        <dbReference type="EMBL" id="EXV00472.1"/>
    </source>
</evidence>
<feature type="transmembrane region" description="Helical" evidence="2">
    <location>
        <begin position="343"/>
        <end position="364"/>
    </location>
</feature>